<dbReference type="PANTHER" id="PTHR36077">
    <property type="entry name" value="BNAA02G07370D PROTEIN"/>
    <property type="match status" value="1"/>
</dbReference>
<proteinExistence type="predicted"/>
<evidence type="ECO:0000313" key="3">
    <source>
        <dbReference type="Proteomes" id="UP000822688"/>
    </source>
</evidence>
<protein>
    <submittedName>
        <fullName evidence="2">Uncharacterized protein</fullName>
    </submittedName>
</protein>
<name>A0A8T0GCL1_CERPU</name>
<evidence type="ECO:0000313" key="2">
    <source>
        <dbReference type="EMBL" id="KAG0556803.1"/>
    </source>
</evidence>
<dbReference type="PANTHER" id="PTHR36077:SF1">
    <property type="entry name" value="HOMEOBOX PROSPERO PROTEIN"/>
    <property type="match status" value="1"/>
</dbReference>
<evidence type="ECO:0000256" key="1">
    <source>
        <dbReference type="SAM" id="MobiDB-lite"/>
    </source>
</evidence>
<reference evidence="2 3" key="1">
    <citation type="submission" date="2020-06" db="EMBL/GenBank/DDBJ databases">
        <title>WGS assembly of Ceratodon purpureus strain R40.</title>
        <authorList>
            <person name="Carey S.B."/>
            <person name="Jenkins J."/>
            <person name="Shu S."/>
            <person name="Lovell J.T."/>
            <person name="Sreedasyam A."/>
            <person name="Maumus F."/>
            <person name="Tiley G.P."/>
            <person name="Fernandez-Pozo N."/>
            <person name="Barry K."/>
            <person name="Chen C."/>
            <person name="Wang M."/>
            <person name="Lipzen A."/>
            <person name="Daum C."/>
            <person name="Saski C.A."/>
            <person name="Payton A.C."/>
            <person name="Mcbreen J.C."/>
            <person name="Conrad R.E."/>
            <person name="Kollar L.M."/>
            <person name="Olsson S."/>
            <person name="Huttunen S."/>
            <person name="Landis J.B."/>
            <person name="Wickett N.J."/>
            <person name="Johnson M.G."/>
            <person name="Rensing S.A."/>
            <person name="Grimwood J."/>
            <person name="Schmutz J."/>
            <person name="Mcdaniel S.F."/>
        </authorList>
    </citation>
    <scope>NUCLEOTIDE SEQUENCE [LARGE SCALE GENOMIC DNA]</scope>
    <source>
        <strain evidence="2 3">R40</strain>
    </source>
</reference>
<comment type="caution">
    <text evidence="2">The sequence shown here is derived from an EMBL/GenBank/DDBJ whole genome shotgun (WGS) entry which is preliminary data.</text>
</comment>
<feature type="compositionally biased region" description="Basic and acidic residues" evidence="1">
    <location>
        <begin position="82"/>
        <end position="96"/>
    </location>
</feature>
<sequence length="158" mass="18421">MSYDAWKQVGKAMAGTYALMGLAWWWDETAPLGWWTLKPRTKEEREMAEQYERRVFPYPGDKEAVKEFIEQGGASGTTIGTKSDRQRAGDDRVSELQKEKFDREAQKLWIRMQQEATREFQEQGFEPMVAETLIYSSGLSNHPIQLWIILFLLYEVSS</sequence>
<dbReference type="Proteomes" id="UP000822688">
    <property type="component" value="Chromosome 11"/>
</dbReference>
<dbReference type="AlphaFoldDB" id="A0A8T0GCL1"/>
<dbReference type="EMBL" id="CM026432">
    <property type="protein sequence ID" value="KAG0556803.1"/>
    <property type="molecule type" value="Genomic_DNA"/>
</dbReference>
<keyword evidence="3" id="KW-1185">Reference proteome</keyword>
<feature type="region of interest" description="Disordered" evidence="1">
    <location>
        <begin position="70"/>
        <end position="96"/>
    </location>
</feature>
<gene>
    <name evidence="2" type="ORF">KC19_11G080300</name>
</gene>
<organism evidence="2 3">
    <name type="scientific">Ceratodon purpureus</name>
    <name type="common">Fire moss</name>
    <name type="synonym">Dicranum purpureum</name>
    <dbReference type="NCBI Taxonomy" id="3225"/>
    <lineage>
        <taxon>Eukaryota</taxon>
        <taxon>Viridiplantae</taxon>
        <taxon>Streptophyta</taxon>
        <taxon>Embryophyta</taxon>
        <taxon>Bryophyta</taxon>
        <taxon>Bryophytina</taxon>
        <taxon>Bryopsida</taxon>
        <taxon>Dicranidae</taxon>
        <taxon>Pseudoditrichales</taxon>
        <taxon>Ditrichaceae</taxon>
        <taxon>Ceratodon</taxon>
    </lineage>
</organism>
<accession>A0A8T0GCL1</accession>